<dbReference type="SUPFAM" id="SSF47565">
    <property type="entry name" value="Insect pheromone/odorant-binding proteins"/>
    <property type="match status" value="1"/>
</dbReference>
<dbReference type="InterPro" id="IPR006170">
    <property type="entry name" value="PBP/GOBP"/>
</dbReference>
<dbReference type="PANTHER" id="PTHR21066:SF15">
    <property type="entry name" value="GH25962P-RELATED"/>
    <property type="match status" value="1"/>
</dbReference>
<accession>A0A146MHD9</accession>
<dbReference type="EMBL" id="GDHC01000539">
    <property type="protein sequence ID" value="JAQ18090.1"/>
    <property type="molecule type" value="Transcribed_RNA"/>
</dbReference>
<keyword evidence="4" id="KW-0812">Transmembrane</keyword>
<dbReference type="Gene3D" id="1.10.238.270">
    <property type="match status" value="1"/>
</dbReference>
<name>A0A146MHD9_LYGHE</name>
<dbReference type="Pfam" id="PF01395">
    <property type="entry name" value="PBP_GOBP"/>
    <property type="match status" value="1"/>
</dbReference>
<dbReference type="InterPro" id="IPR052295">
    <property type="entry name" value="Odorant-binding_protein"/>
</dbReference>
<keyword evidence="4" id="KW-0472">Membrane</keyword>
<dbReference type="AlphaFoldDB" id="A0A146MHD9"/>
<feature type="non-terminal residue" evidence="5">
    <location>
        <position position="1"/>
    </location>
</feature>
<keyword evidence="3" id="KW-0964">Secreted</keyword>
<evidence type="ECO:0000256" key="1">
    <source>
        <dbReference type="ARBA" id="ARBA00004613"/>
    </source>
</evidence>
<sequence length="203" mass="22684">NGYIYTKLNTFLLYYFAQFIMWVHSSVIFLVFVAATASAAALDDGDCPKQYPEGMRPIHECCVVGKNPKGNLTAEQRAAIHICTNLANTASGLAAAGYGCFTECLLIRTGRMGEDKTLNKEKYLKDLQNEFHEDFLEPAKKALDLCLEKKLKAKCPSGIDGVMQCFIVQLMLNCPAQFWTDGEECKETRAFVEKCGENPEFRP</sequence>
<dbReference type="InterPro" id="IPR036728">
    <property type="entry name" value="PBP_GOBP_sf"/>
</dbReference>
<feature type="transmembrane region" description="Helical" evidence="4">
    <location>
        <begin position="12"/>
        <end position="42"/>
    </location>
</feature>
<evidence type="ECO:0000256" key="3">
    <source>
        <dbReference type="ARBA" id="ARBA00022525"/>
    </source>
</evidence>
<reference evidence="5" key="1">
    <citation type="journal article" date="2016" name="Gigascience">
        <title>De novo construction of an expanded transcriptome assembly for the western tarnished plant bug, Lygus hesperus.</title>
        <authorList>
            <person name="Tassone E.E."/>
            <person name="Geib S.M."/>
            <person name="Hall B."/>
            <person name="Fabrick J.A."/>
            <person name="Brent C.S."/>
            <person name="Hull J.J."/>
        </authorList>
    </citation>
    <scope>NUCLEOTIDE SEQUENCE</scope>
</reference>
<evidence type="ECO:0000256" key="4">
    <source>
        <dbReference type="SAM" id="Phobius"/>
    </source>
</evidence>
<dbReference type="PANTHER" id="PTHR21066">
    <property type="entry name" value="ODORANT-BINDING PROTEIN 59A-RELATED"/>
    <property type="match status" value="1"/>
</dbReference>
<proteinExistence type="inferred from homology"/>
<comment type="subcellular location">
    <subcellularLocation>
        <location evidence="1">Secreted</location>
    </subcellularLocation>
</comment>
<comment type="similarity">
    <text evidence="2">Belongs to the PBP/GOBP family.</text>
</comment>
<dbReference type="GO" id="GO:0005576">
    <property type="term" value="C:extracellular region"/>
    <property type="evidence" value="ECO:0007669"/>
    <property type="project" value="UniProtKB-SubCell"/>
</dbReference>
<evidence type="ECO:0000256" key="2">
    <source>
        <dbReference type="ARBA" id="ARBA00008098"/>
    </source>
</evidence>
<dbReference type="GO" id="GO:0005549">
    <property type="term" value="F:odorant binding"/>
    <property type="evidence" value="ECO:0007669"/>
    <property type="project" value="InterPro"/>
</dbReference>
<gene>
    <name evidence="5" type="ORF">g.46951</name>
</gene>
<evidence type="ECO:0000313" key="5">
    <source>
        <dbReference type="EMBL" id="JAQ18090.1"/>
    </source>
</evidence>
<keyword evidence="4" id="KW-1133">Transmembrane helix</keyword>
<protein>
    <submittedName>
        <fullName evidence="5">Uncharacterized protein</fullName>
    </submittedName>
</protein>
<organism evidence="5">
    <name type="scientific">Lygus hesperus</name>
    <name type="common">Western plant bug</name>
    <dbReference type="NCBI Taxonomy" id="30085"/>
    <lineage>
        <taxon>Eukaryota</taxon>
        <taxon>Metazoa</taxon>
        <taxon>Ecdysozoa</taxon>
        <taxon>Arthropoda</taxon>
        <taxon>Hexapoda</taxon>
        <taxon>Insecta</taxon>
        <taxon>Pterygota</taxon>
        <taxon>Neoptera</taxon>
        <taxon>Paraneoptera</taxon>
        <taxon>Hemiptera</taxon>
        <taxon>Heteroptera</taxon>
        <taxon>Panheteroptera</taxon>
        <taxon>Cimicomorpha</taxon>
        <taxon>Miridae</taxon>
        <taxon>Mirini</taxon>
        <taxon>Lygus</taxon>
    </lineage>
</organism>